<dbReference type="Pfam" id="PF02909">
    <property type="entry name" value="TetR_C_1"/>
    <property type="match status" value="1"/>
</dbReference>
<keyword evidence="8" id="KW-1185">Reference proteome</keyword>
<dbReference type="PROSITE" id="PS50977">
    <property type="entry name" value="HTH_TETR_2"/>
    <property type="match status" value="1"/>
</dbReference>
<keyword evidence="3" id="KW-0804">Transcription</keyword>
<gene>
    <name evidence="7" type="ORF">GIS00_05750</name>
</gene>
<dbReference type="Gene3D" id="1.10.357.10">
    <property type="entry name" value="Tetracycline Repressor, domain 2"/>
    <property type="match status" value="1"/>
</dbReference>
<comment type="caution">
    <text evidence="7">The sequence shown here is derived from an EMBL/GenBank/DDBJ whole genome shotgun (WGS) entry which is preliminary data.</text>
</comment>
<dbReference type="InterPro" id="IPR004111">
    <property type="entry name" value="Repressor_TetR_C"/>
</dbReference>
<keyword evidence="1" id="KW-0805">Transcription regulation</keyword>
<feature type="domain" description="HTH tetR-type" evidence="6">
    <location>
        <begin position="29"/>
        <end position="89"/>
    </location>
</feature>
<dbReference type="Proteomes" id="UP000460221">
    <property type="component" value="Unassembled WGS sequence"/>
</dbReference>
<evidence type="ECO:0000313" key="8">
    <source>
        <dbReference type="Proteomes" id="UP000460221"/>
    </source>
</evidence>
<evidence type="ECO:0000256" key="2">
    <source>
        <dbReference type="ARBA" id="ARBA00023125"/>
    </source>
</evidence>
<dbReference type="SUPFAM" id="SSF48498">
    <property type="entry name" value="Tetracyclin repressor-like, C-terminal domain"/>
    <property type="match status" value="1"/>
</dbReference>
<organism evidence="7 8">
    <name type="scientific">Nakamurella alba</name>
    <dbReference type="NCBI Taxonomy" id="2665158"/>
    <lineage>
        <taxon>Bacteria</taxon>
        <taxon>Bacillati</taxon>
        <taxon>Actinomycetota</taxon>
        <taxon>Actinomycetes</taxon>
        <taxon>Nakamurellales</taxon>
        <taxon>Nakamurellaceae</taxon>
        <taxon>Nakamurella</taxon>
    </lineage>
</organism>
<evidence type="ECO:0000313" key="7">
    <source>
        <dbReference type="EMBL" id="MTD13448.1"/>
    </source>
</evidence>
<evidence type="ECO:0000256" key="5">
    <source>
        <dbReference type="SAM" id="MobiDB-lite"/>
    </source>
</evidence>
<dbReference type="InterPro" id="IPR050109">
    <property type="entry name" value="HTH-type_TetR-like_transc_reg"/>
</dbReference>
<keyword evidence="2 4" id="KW-0238">DNA-binding</keyword>
<dbReference type="PANTHER" id="PTHR30055:SF234">
    <property type="entry name" value="HTH-TYPE TRANSCRIPTIONAL REGULATOR BETI"/>
    <property type="match status" value="1"/>
</dbReference>
<reference evidence="7 8" key="1">
    <citation type="submission" date="2019-11" db="EMBL/GenBank/DDBJ databases">
        <authorList>
            <person name="Jiang L.-Q."/>
        </authorList>
    </citation>
    <scope>NUCLEOTIDE SEQUENCE [LARGE SCALE GENOMIC DNA]</scope>
    <source>
        <strain evidence="7 8">YIM 132087</strain>
    </source>
</reference>
<dbReference type="InterPro" id="IPR001647">
    <property type="entry name" value="HTH_TetR"/>
</dbReference>
<dbReference type="AlphaFoldDB" id="A0A7K1FH73"/>
<dbReference type="GO" id="GO:0000976">
    <property type="term" value="F:transcription cis-regulatory region binding"/>
    <property type="evidence" value="ECO:0007669"/>
    <property type="project" value="TreeGrafter"/>
</dbReference>
<feature type="region of interest" description="Disordered" evidence="5">
    <location>
        <begin position="1"/>
        <end position="28"/>
    </location>
</feature>
<feature type="compositionally biased region" description="Low complexity" evidence="5">
    <location>
        <begin position="8"/>
        <end position="19"/>
    </location>
</feature>
<dbReference type="GO" id="GO:0003700">
    <property type="term" value="F:DNA-binding transcription factor activity"/>
    <property type="evidence" value="ECO:0007669"/>
    <property type="project" value="TreeGrafter"/>
</dbReference>
<evidence type="ECO:0000256" key="1">
    <source>
        <dbReference type="ARBA" id="ARBA00023015"/>
    </source>
</evidence>
<protein>
    <submittedName>
        <fullName evidence="7">TetR family transcriptional regulator</fullName>
    </submittedName>
</protein>
<proteinExistence type="predicted"/>
<name>A0A7K1FH73_9ACTN</name>
<accession>A0A7K1FH73</accession>
<sequence length="232" mass="25041">MGVVKSVPPSGEAAGAGRRSAGGRRPRNTLTRDDVVAAAVALVEREGLPALSFRGLAAALGSSAMAIYNHVAGREDLLVAMAEFVTADLPTDVPGSAPRERMIERWVRTHDVLVEHSWVLQVLIEGQLVPENSFSFADRSIGDLLEAGLTPGESIHAHGVCWHLMLGEILDRHPADMGERPTQRERALLAMDPVRLPHYAHVLQHLDPSDGPPPCRFRYSVGLLIDGLLAGH</sequence>
<dbReference type="EMBL" id="WLYK01000001">
    <property type="protein sequence ID" value="MTD13448.1"/>
    <property type="molecule type" value="Genomic_DNA"/>
</dbReference>
<dbReference type="InterPro" id="IPR036271">
    <property type="entry name" value="Tet_transcr_reg_TetR-rel_C_sf"/>
</dbReference>
<dbReference type="Pfam" id="PF00440">
    <property type="entry name" value="TetR_N"/>
    <property type="match status" value="1"/>
</dbReference>
<evidence type="ECO:0000256" key="3">
    <source>
        <dbReference type="ARBA" id="ARBA00023163"/>
    </source>
</evidence>
<dbReference type="InterPro" id="IPR009057">
    <property type="entry name" value="Homeodomain-like_sf"/>
</dbReference>
<dbReference type="GO" id="GO:0045892">
    <property type="term" value="P:negative regulation of DNA-templated transcription"/>
    <property type="evidence" value="ECO:0007669"/>
    <property type="project" value="InterPro"/>
</dbReference>
<evidence type="ECO:0000256" key="4">
    <source>
        <dbReference type="PROSITE-ProRule" id="PRU00335"/>
    </source>
</evidence>
<evidence type="ECO:0000259" key="6">
    <source>
        <dbReference type="PROSITE" id="PS50977"/>
    </source>
</evidence>
<feature type="DNA-binding region" description="H-T-H motif" evidence="4">
    <location>
        <begin position="52"/>
        <end position="71"/>
    </location>
</feature>
<dbReference type="RefSeq" id="WP_154767308.1">
    <property type="nucleotide sequence ID" value="NZ_WLYK01000001.1"/>
</dbReference>
<dbReference type="SUPFAM" id="SSF46689">
    <property type="entry name" value="Homeodomain-like"/>
    <property type="match status" value="1"/>
</dbReference>
<dbReference type="PANTHER" id="PTHR30055">
    <property type="entry name" value="HTH-TYPE TRANSCRIPTIONAL REGULATOR RUTR"/>
    <property type="match status" value="1"/>
</dbReference>